<dbReference type="CDD" id="cd11395">
    <property type="entry name" value="bHLHzip_SREBP_like"/>
    <property type="match status" value="1"/>
</dbReference>
<gene>
    <name evidence="3" type="ORF">CONCODRAFT_78980</name>
</gene>
<feature type="compositionally biased region" description="Low complexity" evidence="1">
    <location>
        <begin position="189"/>
        <end position="213"/>
    </location>
</feature>
<feature type="domain" description="BHLH" evidence="2">
    <location>
        <begin position="215"/>
        <end position="276"/>
    </location>
</feature>
<reference evidence="3 4" key="1">
    <citation type="journal article" date="2015" name="Genome Biol. Evol.">
        <title>Phylogenomic analyses indicate that early fungi evolved digesting cell walls of algal ancestors of land plants.</title>
        <authorList>
            <person name="Chang Y."/>
            <person name="Wang S."/>
            <person name="Sekimoto S."/>
            <person name="Aerts A.L."/>
            <person name="Choi C."/>
            <person name="Clum A."/>
            <person name="LaButti K.M."/>
            <person name="Lindquist E.A."/>
            <person name="Yee Ngan C."/>
            <person name="Ohm R.A."/>
            <person name="Salamov A.A."/>
            <person name="Grigoriev I.V."/>
            <person name="Spatafora J.W."/>
            <person name="Berbee M.L."/>
        </authorList>
    </citation>
    <scope>NUCLEOTIDE SEQUENCE [LARGE SCALE GENOMIC DNA]</scope>
    <source>
        <strain evidence="3 4">NRRL 28638</strain>
    </source>
</reference>
<dbReference type="InterPro" id="IPR011598">
    <property type="entry name" value="bHLH_dom"/>
</dbReference>
<dbReference type="Pfam" id="PF00010">
    <property type="entry name" value="HLH"/>
    <property type="match status" value="1"/>
</dbReference>
<dbReference type="Gene3D" id="4.10.280.10">
    <property type="entry name" value="Helix-loop-helix DNA-binding domain"/>
    <property type="match status" value="1"/>
</dbReference>
<proteinExistence type="predicted"/>
<feature type="region of interest" description="Disordered" evidence="1">
    <location>
        <begin position="155"/>
        <end position="218"/>
    </location>
</feature>
<dbReference type="SMART" id="SM00353">
    <property type="entry name" value="HLH"/>
    <property type="match status" value="1"/>
</dbReference>
<evidence type="ECO:0000313" key="4">
    <source>
        <dbReference type="Proteomes" id="UP000070444"/>
    </source>
</evidence>
<dbReference type="Proteomes" id="UP000070444">
    <property type="component" value="Unassembled WGS sequence"/>
</dbReference>
<dbReference type="PROSITE" id="PS50888">
    <property type="entry name" value="BHLH"/>
    <property type="match status" value="1"/>
</dbReference>
<evidence type="ECO:0000256" key="1">
    <source>
        <dbReference type="SAM" id="MobiDB-lite"/>
    </source>
</evidence>
<dbReference type="EMBL" id="KQ964510">
    <property type="protein sequence ID" value="KXN70197.1"/>
    <property type="molecule type" value="Genomic_DNA"/>
</dbReference>
<dbReference type="SUPFAM" id="SSF47459">
    <property type="entry name" value="HLH, helix-loop-helix DNA-binding domain"/>
    <property type="match status" value="1"/>
</dbReference>
<evidence type="ECO:0000313" key="3">
    <source>
        <dbReference type="EMBL" id="KXN70197.1"/>
    </source>
</evidence>
<keyword evidence="4" id="KW-1185">Reference proteome</keyword>
<dbReference type="OrthoDB" id="2133190at2759"/>
<organism evidence="3 4">
    <name type="scientific">Conidiobolus coronatus (strain ATCC 28846 / CBS 209.66 / NRRL 28638)</name>
    <name type="common">Delacroixia coronata</name>
    <dbReference type="NCBI Taxonomy" id="796925"/>
    <lineage>
        <taxon>Eukaryota</taxon>
        <taxon>Fungi</taxon>
        <taxon>Fungi incertae sedis</taxon>
        <taxon>Zoopagomycota</taxon>
        <taxon>Entomophthoromycotina</taxon>
        <taxon>Entomophthoromycetes</taxon>
        <taxon>Entomophthorales</taxon>
        <taxon>Ancylistaceae</taxon>
        <taxon>Conidiobolus</taxon>
    </lineage>
</organism>
<dbReference type="PANTHER" id="PTHR47336">
    <property type="entry name" value="TRANSCRIPTION FACTOR HMS1-RELATED"/>
    <property type="match status" value="1"/>
</dbReference>
<dbReference type="InterPro" id="IPR036638">
    <property type="entry name" value="HLH_DNA-bd_sf"/>
</dbReference>
<name>A0A137P5B2_CONC2</name>
<dbReference type="GO" id="GO:0046983">
    <property type="term" value="F:protein dimerization activity"/>
    <property type="evidence" value="ECO:0007669"/>
    <property type="project" value="InterPro"/>
</dbReference>
<dbReference type="InterPro" id="IPR052099">
    <property type="entry name" value="Regulatory_TF_Diverse"/>
</dbReference>
<accession>A0A137P5B2</accession>
<feature type="region of interest" description="Disordered" evidence="1">
    <location>
        <begin position="104"/>
        <end position="124"/>
    </location>
</feature>
<dbReference type="PANTHER" id="PTHR47336:SF2">
    <property type="entry name" value="TRANSCRIPTION FACTOR HMS1-RELATED"/>
    <property type="match status" value="1"/>
</dbReference>
<evidence type="ECO:0000259" key="2">
    <source>
        <dbReference type="PROSITE" id="PS50888"/>
    </source>
</evidence>
<sequence length="317" mass="35213">MHHPENFISLDHHHNNITSTSGEFTQGYSYVHHPSMMSIPNRGVVQVPGWQQFSHSYPVPMPIPIPVHQHHSEDQSVVWNDLMVWDASHGGHHQYQGVHSSSLSSLDSAADNQNGFSNEPLPDSIIKFEQSSPTLDTNKPSSVFAPPVVEANGQIKLPINRLRNTKPSHANPRARRVPKISTTAESPVNNDSNTSLSSSPTSTTPTISNNNPPLRQKKAHSIIEKKYRTTINQALTQLRLAVPELNPKAAPPKGAPPIKLNKANILRKATQHISNLEQERETLRGQLDKFIQFIEMSEGGREFLQQTQVEHDIGSNA</sequence>
<dbReference type="AlphaFoldDB" id="A0A137P5B2"/>
<dbReference type="STRING" id="796925.A0A137P5B2"/>
<protein>
    <recommendedName>
        <fullName evidence="2">BHLH domain-containing protein</fullName>
    </recommendedName>
</protein>